<evidence type="ECO:0000256" key="1">
    <source>
        <dbReference type="ARBA" id="ARBA00023117"/>
    </source>
</evidence>
<accession>A0AAD8UQP0</accession>
<evidence type="ECO:0000259" key="4">
    <source>
        <dbReference type="PROSITE" id="PS50014"/>
    </source>
</evidence>
<name>A0AAD8UQP0_BABGI</name>
<feature type="compositionally biased region" description="Polar residues" evidence="3">
    <location>
        <begin position="223"/>
        <end position="243"/>
    </location>
</feature>
<dbReference type="Proteomes" id="UP001230268">
    <property type="component" value="Unassembled WGS sequence"/>
</dbReference>
<dbReference type="GO" id="GO:0035267">
    <property type="term" value="C:NuA4 histone acetyltransferase complex"/>
    <property type="evidence" value="ECO:0007669"/>
    <property type="project" value="TreeGrafter"/>
</dbReference>
<dbReference type="Gene3D" id="1.20.920.10">
    <property type="entry name" value="Bromodomain-like"/>
    <property type="match status" value="2"/>
</dbReference>
<dbReference type="PANTHER" id="PTHR15398">
    <property type="entry name" value="BROMODOMAIN-CONTAINING PROTEIN 8"/>
    <property type="match status" value="1"/>
</dbReference>
<dbReference type="EMBL" id="JAVEPI010000002">
    <property type="protein sequence ID" value="KAK1443845.1"/>
    <property type="molecule type" value="Genomic_DNA"/>
</dbReference>
<dbReference type="PANTHER" id="PTHR15398:SF4">
    <property type="entry name" value="BROMODOMAIN-CONTAINING PROTEIN 8 ISOFORM X1"/>
    <property type="match status" value="1"/>
</dbReference>
<evidence type="ECO:0000256" key="2">
    <source>
        <dbReference type="PROSITE-ProRule" id="PRU00035"/>
    </source>
</evidence>
<proteinExistence type="predicted"/>
<dbReference type="SMART" id="SM00297">
    <property type="entry name" value="BROMO"/>
    <property type="match status" value="1"/>
</dbReference>
<gene>
    <name evidence="5" type="ORF">BgAZ_207210</name>
</gene>
<dbReference type="SUPFAM" id="SSF47370">
    <property type="entry name" value="Bromodomain"/>
    <property type="match status" value="1"/>
</dbReference>
<sequence length="603" mass="68284">MENIKSWKQYCVQKVVKRMRGERYGALFAHPVLEASDSVIPPAVKESYRVIITKPMDYSTIQSNLLNGVYEKPEDFHEDMLLIYDNCMKFNPPNGINNWIYDAAVTNKAKYLKLWESSSSKLTKLIAKEKSAVSSVPKGVENAPLRKEEPVTHSFVETTSAASDVSAAVTSQAGSMPPQPTPQKVKFTFRLSLIAINEYKARLLAENKQQNELDMLPPVEATTPHTEQPSGTQTEEAEQTTSPAFDVAKTATSTYYNDTVTLPEIEQEEASTVVDQDIENMPPIASRREEGILRVNWLSENECNQLFPHCSIIGLHQEKFNYNVSDVGLRCIYNELYLSDKSAKTETTKRVLVEEVQMEDYTMKQHKMISFLLGKPTQSKAASICHLQEFTDVENLSTAEEDFSLTSTIDPDSSCDSSTANTTQVDFPVGQDSACDVKIQTLHIRLTTESTITVDPKAERVLRKNGFLHVKSKNKYVRCSKELGFTSEFTGYYKADESLFMYHRAIMRHIRLFLVNCGTVDVELSKEWLPLAEIILRHGTESEVYSLFLESKKRYPRNIGFFKLPNSGKTSYSRSMDVMWRLQTVTNALPTPFLVLHVVCRQV</sequence>
<organism evidence="5 6">
    <name type="scientific">Babesia gibsoni</name>
    <dbReference type="NCBI Taxonomy" id="33632"/>
    <lineage>
        <taxon>Eukaryota</taxon>
        <taxon>Sar</taxon>
        <taxon>Alveolata</taxon>
        <taxon>Apicomplexa</taxon>
        <taxon>Aconoidasida</taxon>
        <taxon>Piroplasmida</taxon>
        <taxon>Babesiidae</taxon>
        <taxon>Babesia</taxon>
    </lineage>
</organism>
<evidence type="ECO:0000256" key="3">
    <source>
        <dbReference type="SAM" id="MobiDB-lite"/>
    </source>
</evidence>
<dbReference type="Pfam" id="PF00439">
    <property type="entry name" value="Bromodomain"/>
    <property type="match status" value="1"/>
</dbReference>
<dbReference type="PRINTS" id="PR00503">
    <property type="entry name" value="BROMODOMAIN"/>
</dbReference>
<feature type="region of interest" description="Disordered" evidence="3">
    <location>
        <begin position="219"/>
        <end position="243"/>
    </location>
</feature>
<dbReference type="CDD" id="cd04369">
    <property type="entry name" value="Bromodomain"/>
    <property type="match status" value="1"/>
</dbReference>
<keyword evidence="1 2" id="KW-0103">Bromodomain</keyword>
<dbReference type="AlphaFoldDB" id="A0AAD8UQP0"/>
<dbReference type="InterPro" id="IPR001487">
    <property type="entry name" value="Bromodomain"/>
</dbReference>
<comment type="caution">
    <text evidence="5">The sequence shown here is derived from an EMBL/GenBank/DDBJ whole genome shotgun (WGS) entry which is preliminary data.</text>
</comment>
<evidence type="ECO:0000313" key="6">
    <source>
        <dbReference type="Proteomes" id="UP001230268"/>
    </source>
</evidence>
<evidence type="ECO:0000313" key="5">
    <source>
        <dbReference type="EMBL" id="KAK1443845.1"/>
    </source>
</evidence>
<reference evidence="5" key="1">
    <citation type="submission" date="2023-08" db="EMBL/GenBank/DDBJ databases">
        <title>Draft sequence of the Babesia gibsoni genome.</title>
        <authorList>
            <person name="Yamagishi J.Y."/>
            <person name="Xuan X.X."/>
        </authorList>
    </citation>
    <scope>NUCLEOTIDE SEQUENCE</scope>
    <source>
        <strain evidence="5">Azabu</strain>
    </source>
</reference>
<dbReference type="InterPro" id="IPR036427">
    <property type="entry name" value="Bromodomain-like_sf"/>
</dbReference>
<protein>
    <recommendedName>
        <fullName evidence="4">Bromo domain-containing protein</fullName>
    </recommendedName>
</protein>
<feature type="domain" description="Bromo" evidence="4">
    <location>
        <begin position="24"/>
        <end position="98"/>
    </location>
</feature>
<keyword evidence="6" id="KW-1185">Reference proteome</keyword>
<dbReference type="PROSITE" id="PS50014">
    <property type="entry name" value="BROMODOMAIN_2"/>
    <property type="match status" value="1"/>
</dbReference>